<keyword evidence="7" id="KW-0418">Kinase</keyword>
<keyword evidence="4" id="KW-0808">Transferase</keyword>
<dbReference type="Pfam" id="PF25525">
    <property type="entry name" value="Ubiquitin_PRKD1_N"/>
    <property type="match status" value="1"/>
</dbReference>
<dbReference type="EnsemblMetazoa" id="HelroT168564">
    <property type="protein sequence ID" value="HelroP168564"/>
    <property type="gene ID" value="HelroG168564"/>
</dbReference>
<evidence type="ECO:0000259" key="8">
    <source>
        <dbReference type="Pfam" id="PF25525"/>
    </source>
</evidence>
<dbReference type="EMBL" id="KB095959">
    <property type="protein sequence ID" value="ESO09562.1"/>
    <property type="molecule type" value="Genomic_DNA"/>
</dbReference>
<keyword evidence="6" id="KW-0862">Zinc</keyword>
<keyword evidence="6" id="KW-0479">Metal-binding</keyword>
<organism evidence="10 11">
    <name type="scientific">Helobdella robusta</name>
    <name type="common">Californian leech</name>
    <dbReference type="NCBI Taxonomy" id="6412"/>
    <lineage>
        <taxon>Eukaryota</taxon>
        <taxon>Metazoa</taxon>
        <taxon>Spiralia</taxon>
        <taxon>Lophotrochozoa</taxon>
        <taxon>Annelida</taxon>
        <taxon>Clitellata</taxon>
        <taxon>Hirudinea</taxon>
        <taxon>Rhynchobdellida</taxon>
        <taxon>Glossiphoniidae</taxon>
        <taxon>Helobdella</taxon>
    </lineage>
</organism>
<evidence type="ECO:0000256" key="6">
    <source>
        <dbReference type="ARBA" id="ARBA00022771"/>
    </source>
</evidence>
<evidence type="ECO:0000256" key="7">
    <source>
        <dbReference type="ARBA" id="ARBA00022777"/>
    </source>
</evidence>
<dbReference type="GO" id="GO:0008270">
    <property type="term" value="F:zinc ion binding"/>
    <property type="evidence" value="ECO:0007669"/>
    <property type="project" value="UniProtKB-KW"/>
</dbReference>
<dbReference type="PANTHER" id="PTHR22968">
    <property type="entry name" value="PROTEIN KINASE C, MU"/>
    <property type="match status" value="1"/>
</dbReference>
<keyword evidence="2" id="KW-0963">Cytoplasm</keyword>
<evidence type="ECO:0000256" key="3">
    <source>
        <dbReference type="ARBA" id="ARBA00022527"/>
    </source>
</evidence>
<dbReference type="GO" id="GO:0005737">
    <property type="term" value="C:cytoplasm"/>
    <property type="evidence" value="ECO:0007669"/>
    <property type="project" value="UniProtKB-SubCell"/>
</dbReference>
<dbReference type="OrthoDB" id="10252171at2759"/>
<feature type="domain" description="Serine/threonine-protein kinase D1-3-like ubiquitin-like" evidence="8">
    <location>
        <begin position="27"/>
        <end position="111"/>
    </location>
</feature>
<dbReference type="PANTHER" id="PTHR22968:SF24">
    <property type="entry name" value="SERINE_THREONINE-PROTEIN KINASE"/>
    <property type="match status" value="1"/>
</dbReference>
<keyword evidence="6" id="KW-0863">Zinc-finger</keyword>
<dbReference type="CTD" id="20202407"/>
<name>T1F0Q7_HELRO</name>
<dbReference type="AlphaFoldDB" id="T1F0Q7"/>
<protein>
    <recommendedName>
        <fullName evidence="8">Serine/threonine-protein kinase D1-3-like ubiquitin-like domain-containing protein</fullName>
    </recommendedName>
</protein>
<dbReference type="GeneID" id="20202407"/>
<gene>
    <name evidence="10" type="primary">20202407</name>
    <name evidence="9" type="ORF">HELRODRAFT_168564</name>
</gene>
<comment type="subcellular location">
    <subcellularLocation>
        <location evidence="1">Cytoplasm</location>
    </subcellularLocation>
</comment>
<evidence type="ECO:0000256" key="5">
    <source>
        <dbReference type="ARBA" id="ARBA00022737"/>
    </source>
</evidence>
<dbReference type="RefSeq" id="XP_009012655.1">
    <property type="nucleotide sequence ID" value="XM_009014407.1"/>
</dbReference>
<evidence type="ECO:0000256" key="2">
    <source>
        <dbReference type="ARBA" id="ARBA00022490"/>
    </source>
</evidence>
<dbReference type="OMA" id="VEIVIGX"/>
<sequence>MDKMLNLSEKDSASVTALQQTKNKCWNISFQTGLVRKSIRINLDSNGELSMENLKRAACVFIDENFPEHGFCNLTDKILLFKHDLSDINILKMINNVSDLVEKALIEVVLSG</sequence>
<reference evidence="9 11" key="2">
    <citation type="journal article" date="2013" name="Nature">
        <title>Insights into bilaterian evolution from three spiralian genomes.</title>
        <authorList>
            <person name="Simakov O."/>
            <person name="Marletaz F."/>
            <person name="Cho S.J."/>
            <person name="Edsinger-Gonzales E."/>
            <person name="Havlak P."/>
            <person name="Hellsten U."/>
            <person name="Kuo D.H."/>
            <person name="Larsson T."/>
            <person name="Lv J."/>
            <person name="Arendt D."/>
            <person name="Savage R."/>
            <person name="Osoegawa K."/>
            <person name="de Jong P."/>
            <person name="Grimwood J."/>
            <person name="Chapman J.A."/>
            <person name="Shapiro H."/>
            <person name="Aerts A."/>
            <person name="Otillar R.P."/>
            <person name="Terry A.Y."/>
            <person name="Boore J.L."/>
            <person name="Grigoriev I.V."/>
            <person name="Lindberg D.R."/>
            <person name="Seaver E.C."/>
            <person name="Weisblat D.A."/>
            <person name="Putnam N.H."/>
            <person name="Rokhsar D.S."/>
        </authorList>
    </citation>
    <scope>NUCLEOTIDE SEQUENCE</scope>
</reference>
<dbReference type="HOGENOM" id="CLU_2148507_0_0_1"/>
<dbReference type="InterPro" id="IPR057764">
    <property type="entry name" value="Ubiquitin_PRKD1-3_N"/>
</dbReference>
<evidence type="ECO:0000313" key="10">
    <source>
        <dbReference type="EnsemblMetazoa" id="HelroP168564"/>
    </source>
</evidence>
<evidence type="ECO:0000256" key="1">
    <source>
        <dbReference type="ARBA" id="ARBA00004496"/>
    </source>
</evidence>
<dbReference type="KEGG" id="hro:HELRODRAFT_168564"/>
<dbReference type="eggNOG" id="KOG4236">
    <property type="taxonomic scope" value="Eukaryota"/>
</dbReference>
<keyword evidence="3" id="KW-0723">Serine/threonine-protein kinase</keyword>
<evidence type="ECO:0000256" key="4">
    <source>
        <dbReference type="ARBA" id="ARBA00022679"/>
    </source>
</evidence>
<keyword evidence="5" id="KW-0677">Repeat</keyword>
<evidence type="ECO:0000313" key="9">
    <source>
        <dbReference type="EMBL" id="ESO09562.1"/>
    </source>
</evidence>
<keyword evidence="11" id="KW-1185">Reference proteome</keyword>
<evidence type="ECO:0000313" key="11">
    <source>
        <dbReference type="Proteomes" id="UP000015101"/>
    </source>
</evidence>
<dbReference type="Proteomes" id="UP000015101">
    <property type="component" value="Unassembled WGS sequence"/>
</dbReference>
<accession>T1F0Q7</accession>
<proteinExistence type="predicted"/>
<reference evidence="10" key="3">
    <citation type="submission" date="2015-06" db="UniProtKB">
        <authorList>
            <consortium name="EnsemblMetazoa"/>
        </authorList>
    </citation>
    <scope>IDENTIFICATION</scope>
</reference>
<reference evidence="11" key="1">
    <citation type="submission" date="2012-12" db="EMBL/GenBank/DDBJ databases">
        <authorList>
            <person name="Hellsten U."/>
            <person name="Grimwood J."/>
            <person name="Chapman J.A."/>
            <person name="Shapiro H."/>
            <person name="Aerts A."/>
            <person name="Otillar R.P."/>
            <person name="Terry A.Y."/>
            <person name="Boore J.L."/>
            <person name="Simakov O."/>
            <person name="Marletaz F."/>
            <person name="Cho S.-J."/>
            <person name="Edsinger-Gonzales E."/>
            <person name="Havlak P."/>
            <person name="Kuo D.-H."/>
            <person name="Larsson T."/>
            <person name="Lv J."/>
            <person name="Arendt D."/>
            <person name="Savage R."/>
            <person name="Osoegawa K."/>
            <person name="de Jong P."/>
            <person name="Lindberg D.R."/>
            <person name="Seaver E.C."/>
            <person name="Weisblat D.A."/>
            <person name="Putnam N.H."/>
            <person name="Grigoriev I.V."/>
            <person name="Rokhsar D.S."/>
        </authorList>
    </citation>
    <scope>NUCLEOTIDE SEQUENCE</scope>
</reference>
<dbReference type="InParanoid" id="T1F0Q7"/>
<dbReference type="GO" id="GO:0004674">
    <property type="term" value="F:protein serine/threonine kinase activity"/>
    <property type="evidence" value="ECO:0007669"/>
    <property type="project" value="UniProtKB-KW"/>
</dbReference>
<dbReference type="EMBL" id="AMQM01002988">
    <property type="status" value="NOT_ANNOTATED_CDS"/>
    <property type="molecule type" value="Genomic_DNA"/>
</dbReference>